<dbReference type="Pfam" id="PF00990">
    <property type="entry name" value="GGDEF"/>
    <property type="match status" value="1"/>
</dbReference>
<dbReference type="SUPFAM" id="SSF55073">
    <property type="entry name" value="Nucleotide cyclase"/>
    <property type="match status" value="1"/>
</dbReference>
<dbReference type="InterPro" id="IPR001610">
    <property type="entry name" value="PAC"/>
</dbReference>
<dbReference type="SMART" id="SM00091">
    <property type="entry name" value="PAS"/>
    <property type="match status" value="3"/>
</dbReference>
<dbReference type="AlphaFoldDB" id="A0A848KT87"/>
<dbReference type="NCBIfam" id="TIGR00254">
    <property type="entry name" value="GGDEF"/>
    <property type="match status" value="1"/>
</dbReference>
<dbReference type="InterPro" id="IPR029787">
    <property type="entry name" value="Nucleotide_cyclase"/>
</dbReference>
<evidence type="ECO:0000313" key="4">
    <source>
        <dbReference type="EMBL" id="NMO00095.1"/>
    </source>
</evidence>
<evidence type="ECO:0000259" key="1">
    <source>
        <dbReference type="PROSITE" id="PS50112"/>
    </source>
</evidence>
<accession>A0A848KT87</accession>
<dbReference type="CDD" id="cd00130">
    <property type="entry name" value="PAS"/>
    <property type="match status" value="3"/>
</dbReference>
<dbReference type="PROSITE" id="PS50113">
    <property type="entry name" value="PAC"/>
    <property type="match status" value="2"/>
</dbReference>
<feature type="domain" description="PAS" evidence="1">
    <location>
        <begin position="458"/>
        <end position="515"/>
    </location>
</feature>
<protein>
    <submittedName>
        <fullName evidence="4">PAS domain-containing protein</fullName>
    </submittedName>
</protein>
<feature type="domain" description="PAC" evidence="2">
    <location>
        <begin position="92"/>
        <end position="146"/>
    </location>
</feature>
<dbReference type="InterPro" id="IPR013656">
    <property type="entry name" value="PAS_4"/>
</dbReference>
<dbReference type="Gene3D" id="3.30.70.270">
    <property type="match status" value="1"/>
</dbReference>
<dbReference type="PROSITE" id="PS50887">
    <property type="entry name" value="GGDEF"/>
    <property type="match status" value="1"/>
</dbReference>
<reference evidence="4 5" key="1">
    <citation type="submission" date="2020-04" db="EMBL/GenBank/DDBJ databases">
        <title>Gordonia sp. nov. TBRC 11910.</title>
        <authorList>
            <person name="Suriyachadkun C."/>
        </authorList>
    </citation>
    <scope>NUCLEOTIDE SEQUENCE [LARGE SCALE GENOMIC DNA]</scope>
    <source>
        <strain evidence="4 5">TBRC 11910</strain>
    </source>
</reference>
<dbReference type="InterPro" id="IPR035965">
    <property type="entry name" value="PAS-like_dom_sf"/>
</dbReference>
<dbReference type="SMART" id="SM00267">
    <property type="entry name" value="GGDEF"/>
    <property type="match status" value="1"/>
</dbReference>
<dbReference type="Gene3D" id="3.30.450.20">
    <property type="entry name" value="PAS domain"/>
    <property type="match status" value="3"/>
</dbReference>
<dbReference type="SMART" id="SM00086">
    <property type="entry name" value="PAC"/>
    <property type="match status" value="2"/>
</dbReference>
<gene>
    <name evidence="4" type="ORF">HH308_02570</name>
</gene>
<evidence type="ECO:0000313" key="5">
    <source>
        <dbReference type="Proteomes" id="UP000550729"/>
    </source>
</evidence>
<dbReference type="InterPro" id="IPR043128">
    <property type="entry name" value="Rev_trsase/Diguanyl_cyclase"/>
</dbReference>
<dbReference type="NCBIfam" id="TIGR00229">
    <property type="entry name" value="sensory_box"/>
    <property type="match status" value="2"/>
</dbReference>
<dbReference type="EMBL" id="JABBNB010000002">
    <property type="protein sequence ID" value="NMO00095.1"/>
    <property type="molecule type" value="Genomic_DNA"/>
</dbReference>
<dbReference type="Proteomes" id="UP000550729">
    <property type="component" value="Unassembled WGS sequence"/>
</dbReference>
<dbReference type="InterPro" id="IPR000700">
    <property type="entry name" value="PAS-assoc_C"/>
</dbReference>
<dbReference type="PROSITE" id="PS50112">
    <property type="entry name" value="PAS"/>
    <property type="match status" value="3"/>
</dbReference>
<keyword evidence="5" id="KW-1185">Reference proteome</keyword>
<evidence type="ECO:0000259" key="2">
    <source>
        <dbReference type="PROSITE" id="PS50113"/>
    </source>
</evidence>
<dbReference type="SUPFAM" id="SSF55785">
    <property type="entry name" value="PYP-like sensor domain (PAS domain)"/>
    <property type="match status" value="3"/>
</dbReference>
<dbReference type="Pfam" id="PF08447">
    <property type="entry name" value="PAS_3"/>
    <property type="match status" value="1"/>
</dbReference>
<dbReference type="RefSeq" id="WP_170192615.1">
    <property type="nucleotide sequence ID" value="NZ_JABBNB010000002.1"/>
</dbReference>
<dbReference type="InterPro" id="IPR000160">
    <property type="entry name" value="GGDEF_dom"/>
</dbReference>
<dbReference type="InterPro" id="IPR000014">
    <property type="entry name" value="PAS"/>
</dbReference>
<proteinExistence type="predicted"/>
<feature type="domain" description="PAS" evidence="1">
    <location>
        <begin position="333"/>
        <end position="403"/>
    </location>
</feature>
<dbReference type="PANTHER" id="PTHR44757">
    <property type="entry name" value="DIGUANYLATE CYCLASE DGCP"/>
    <property type="match status" value="1"/>
</dbReference>
<evidence type="ECO:0000259" key="3">
    <source>
        <dbReference type="PROSITE" id="PS50887"/>
    </source>
</evidence>
<organism evidence="4 5">
    <name type="scientific">Gordonia asplenii</name>
    <dbReference type="NCBI Taxonomy" id="2725283"/>
    <lineage>
        <taxon>Bacteria</taxon>
        <taxon>Bacillati</taxon>
        <taxon>Actinomycetota</taxon>
        <taxon>Actinomycetes</taxon>
        <taxon>Mycobacteriales</taxon>
        <taxon>Gordoniaceae</taxon>
        <taxon>Gordonia</taxon>
    </lineage>
</organism>
<dbReference type="CDD" id="cd01949">
    <property type="entry name" value="GGDEF"/>
    <property type="match status" value="1"/>
</dbReference>
<dbReference type="InterPro" id="IPR052155">
    <property type="entry name" value="Biofilm_reg_signaling"/>
</dbReference>
<feature type="domain" description="GGDEF" evidence="3">
    <location>
        <begin position="182"/>
        <end position="313"/>
    </location>
</feature>
<feature type="domain" description="PAS" evidence="1">
    <location>
        <begin position="19"/>
        <end position="90"/>
    </location>
</feature>
<name>A0A848KT87_9ACTN</name>
<dbReference type="InterPro" id="IPR013655">
    <property type="entry name" value="PAS_fold_3"/>
</dbReference>
<comment type="caution">
    <text evidence="4">The sequence shown here is derived from an EMBL/GenBank/DDBJ whole genome shotgun (WGS) entry which is preliminary data.</text>
</comment>
<sequence>MLLSSLKQLAAKVSRRAAADTDIARMMEHSVFAVGIGDATGTVLSANPALARILGMPREDIIGRHIDDLLAGNRDRGYAVETYSRLVEAGSLTTRIEVFHPDGDKSGRWVVWTLTAIPATTTTPVRVLGIGEDVTERRMVNDELRQMALHDPLTGLSNRAGLLDLLGDTDENNQSASDLDGEIGALAYCDLNEFKAINDTYGHSFGDTVLRTVALRFQRCIGPGDHLARIGGDEFVVVSSTPDAEELIANLHLGLRSPVLTPTGQALRVTATIGGTALTRNDTRGIDDLIHDADIDMYRRRGIDVGAQVRRDRPRPDFGVVESLRTDRASKPTVEMLQQIMDAAPDLIFVKDLHGRYVFLNKAAARVKGRPVNEVIGRDDTAFFPPEFAAILQRNDRSIMESGRAVEFIENPVVGGELLTYVSNKAPYFDEHGKVAGIIGVSRNVTAAHATESALRRTQARWQVAIDCSGVGIWDWDVRSGEVFYSPRFAELLGYSDDEIGTSIEEWADRIHPDEVDDCWSHIAAHGGGAGTDFAFEHRLRTKSGDWRGVCCQGRVIERDADGSPLRLVATLSAADIHVQN</sequence>
<dbReference type="Pfam" id="PF08448">
    <property type="entry name" value="PAS_4"/>
    <property type="match status" value="2"/>
</dbReference>
<feature type="domain" description="PAC" evidence="2">
    <location>
        <begin position="404"/>
        <end position="457"/>
    </location>
</feature>
<dbReference type="PANTHER" id="PTHR44757:SF2">
    <property type="entry name" value="BIOFILM ARCHITECTURE MAINTENANCE PROTEIN MBAA"/>
    <property type="match status" value="1"/>
</dbReference>